<sequence length="253" mass="30127">MINLFRKIRKRLISESKIGQFLIYSIGEIFLVVIGILFALGINNWNENRKLQKKEISTVENIIEEVEFNNAVLKAINNTDSLSIINNKKLLKILKDENSQYTDSMSYAFGYMLANKLFIIRKIIYENLKSNDFNVIRSDSIRTKLSFYYDGIYSYLENQQNQSKRYARNTFIVSIYKNFEQISLGRLVPNNYNKLKNDRDFKNAFSFYTHTVEASYNQNISYYVYLESFKQELDQYLSELKIREKNQHLFSWQ</sequence>
<keyword evidence="3" id="KW-1185">Reference proteome</keyword>
<dbReference type="EMBL" id="JAPFQN010000009">
    <property type="protein sequence ID" value="MCX2745400.1"/>
    <property type="molecule type" value="Genomic_DNA"/>
</dbReference>
<organism evidence="2 3">
    <name type="scientific">Mangrovivirga halotolerans</name>
    <dbReference type="NCBI Taxonomy" id="2993936"/>
    <lineage>
        <taxon>Bacteria</taxon>
        <taxon>Pseudomonadati</taxon>
        <taxon>Bacteroidota</taxon>
        <taxon>Cytophagia</taxon>
        <taxon>Cytophagales</taxon>
        <taxon>Mangrovivirgaceae</taxon>
        <taxon>Mangrovivirga</taxon>
    </lineage>
</organism>
<keyword evidence="1" id="KW-0472">Membrane</keyword>
<dbReference type="Proteomes" id="UP001209885">
    <property type="component" value="Unassembled WGS sequence"/>
</dbReference>
<reference evidence="2 3" key="1">
    <citation type="submission" date="2022-11" db="EMBL/GenBank/DDBJ databases">
        <title>The characterization of three novel Bacteroidetes species and genomic analysis of their roles in tidal elemental geochemical cycles.</title>
        <authorList>
            <person name="Ma K."/>
        </authorList>
    </citation>
    <scope>NUCLEOTIDE SEQUENCE [LARGE SCALE GENOMIC DNA]</scope>
    <source>
        <strain evidence="2 3">M17</strain>
    </source>
</reference>
<gene>
    <name evidence="2" type="ORF">OO013_16090</name>
</gene>
<evidence type="ECO:0000313" key="2">
    <source>
        <dbReference type="EMBL" id="MCX2745400.1"/>
    </source>
</evidence>
<feature type="transmembrane region" description="Helical" evidence="1">
    <location>
        <begin position="21"/>
        <end position="42"/>
    </location>
</feature>
<name>A0ABT3RUE8_9BACT</name>
<keyword evidence="1" id="KW-0812">Transmembrane</keyword>
<protein>
    <recommendedName>
        <fullName evidence="4">Phage abortive infection protein</fullName>
    </recommendedName>
</protein>
<proteinExistence type="predicted"/>
<accession>A0ABT3RUE8</accession>
<keyword evidence="1" id="KW-1133">Transmembrane helix</keyword>
<evidence type="ECO:0008006" key="4">
    <source>
        <dbReference type="Google" id="ProtNLM"/>
    </source>
</evidence>
<dbReference type="RefSeq" id="WP_266057972.1">
    <property type="nucleotide sequence ID" value="NZ_JAPFQN010000009.1"/>
</dbReference>
<evidence type="ECO:0000256" key="1">
    <source>
        <dbReference type="SAM" id="Phobius"/>
    </source>
</evidence>
<evidence type="ECO:0000313" key="3">
    <source>
        <dbReference type="Proteomes" id="UP001209885"/>
    </source>
</evidence>
<comment type="caution">
    <text evidence="2">The sequence shown here is derived from an EMBL/GenBank/DDBJ whole genome shotgun (WGS) entry which is preliminary data.</text>
</comment>